<dbReference type="EMBL" id="RIAX01000010">
    <property type="protein sequence ID" value="RNF38706.1"/>
    <property type="molecule type" value="Genomic_DNA"/>
</dbReference>
<dbReference type="InterPro" id="IPR039519">
    <property type="entry name" value="YokE-like_PH"/>
</dbReference>
<evidence type="ECO:0000259" key="1">
    <source>
        <dbReference type="Pfam" id="PF14470"/>
    </source>
</evidence>
<gene>
    <name evidence="2" type="ORF">EEX84_12790</name>
</gene>
<evidence type="ECO:0000313" key="3">
    <source>
        <dbReference type="Proteomes" id="UP000275473"/>
    </source>
</evidence>
<evidence type="ECO:0000313" key="2">
    <source>
        <dbReference type="EMBL" id="RNF38706.1"/>
    </source>
</evidence>
<dbReference type="AlphaFoldDB" id="A0A3M8P4W2"/>
<protein>
    <recommendedName>
        <fullName evidence="1">YokE-like PH domain-containing protein</fullName>
    </recommendedName>
</protein>
<proteinExistence type="predicted"/>
<dbReference type="Pfam" id="PF14470">
    <property type="entry name" value="bPH_3"/>
    <property type="match status" value="1"/>
</dbReference>
<accession>A0A3M8P4W2</accession>
<organism evidence="2 3">
    <name type="scientific">Planococcus salinus</name>
    <dbReference type="NCBI Taxonomy" id="1848460"/>
    <lineage>
        <taxon>Bacteria</taxon>
        <taxon>Bacillati</taxon>
        <taxon>Bacillota</taxon>
        <taxon>Bacilli</taxon>
        <taxon>Bacillales</taxon>
        <taxon>Caryophanaceae</taxon>
        <taxon>Planococcus</taxon>
    </lineage>
</organism>
<keyword evidence="3" id="KW-1185">Reference proteome</keyword>
<dbReference type="Proteomes" id="UP000275473">
    <property type="component" value="Unassembled WGS sequence"/>
</dbReference>
<dbReference type="OrthoDB" id="2429133at2"/>
<reference evidence="2 3" key="1">
    <citation type="journal article" date="2018" name="Int. J. Syst. Evol. Microbiol.">
        <title>Planococcus salinus sp. nov., a moderately halophilic bacterium isolated from a saline-alkali soil.</title>
        <authorList>
            <person name="Gan L."/>
        </authorList>
    </citation>
    <scope>NUCLEOTIDE SEQUENCE [LARGE SCALE GENOMIC DNA]</scope>
    <source>
        <strain evidence="2 3">LCB217</strain>
    </source>
</reference>
<feature type="domain" description="YokE-like PH" evidence="1">
    <location>
        <begin position="38"/>
        <end position="112"/>
    </location>
</feature>
<name>A0A3M8P4W2_9BACL</name>
<dbReference type="RefSeq" id="WP_123166045.1">
    <property type="nucleotide sequence ID" value="NZ_RIAX01000010.1"/>
</dbReference>
<comment type="caution">
    <text evidence="2">The sequence shown here is derived from an EMBL/GenBank/DDBJ whole genome shotgun (WGS) entry which is preliminary data.</text>
</comment>
<sequence length="130" mass="14828">MTHPARLAEDLKKKMPHFPFRYWVFGLFHTTHIENVKGVKGLLAAAENRLIFFAKTAEKEDFCVSVHYNKIDYIEARTSGNASISCFLTDGSQMEMTLISRGDYEKMAEFLHEKCGGSLENNFSRKADSL</sequence>